<dbReference type="AlphaFoldDB" id="A0A814KBD3"/>
<evidence type="ECO:0000313" key="1">
    <source>
        <dbReference type="EMBL" id="CAF1048643.1"/>
    </source>
</evidence>
<evidence type="ECO:0000313" key="2">
    <source>
        <dbReference type="Proteomes" id="UP000663879"/>
    </source>
</evidence>
<protein>
    <submittedName>
        <fullName evidence="1">Uncharacterized protein</fullName>
    </submittedName>
</protein>
<gene>
    <name evidence="1" type="ORF">OXX778_LOCUS18713</name>
</gene>
<keyword evidence="2" id="KW-1185">Reference proteome</keyword>
<comment type="caution">
    <text evidence="1">The sequence shown here is derived from an EMBL/GenBank/DDBJ whole genome shotgun (WGS) entry which is preliminary data.</text>
</comment>
<dbReference type="EMBL" id="CAJNOC010005307">
    <property type="protein sequence ID" value="CAF1048643.1"/>
    <property type="molecule type" value="Genomic_DNA"/>
</dbReference>
<dbReference type="Proteomes" id="UP000663879">
    <property type="component" value="Unassembled WGS sequence"/>
</dbReference>
<proteinExistence type="predicted"/>
<organism evidence="1 2">
    <name type="scientific">Brachionus calyciflorus</name>
    <dbReference type="NCBI Taxonomy" id="104777"/>
    <lineage>
        <taxon>Eukaryota</taxon>
        <taxon>Metazoa</taxon>
        <taxon>Spiralia</taxon>
        <taxon>Gnathifera</taxon>
        <taxon>Rotifera</taxon>
        <taxon>Eurotatoria</taxon>
        <taxon>Monogononta</taxon>
        <taxon>Pseudotrocha</taxon>
        <taxon>Ploima</taxon>
        <taxon>Brachionidae</taxon>
        <taxon>Brachionus</taxon>
    </lineage>
</organism>
<name>A0A814KBD3_9BILA</name>
<sequence>MKLDHLTSIFSYIDLIDSCESIFEIIQCFLNAAAWALNGLFAFKHDHLKSYSFSRMVFHLIKESSSIAHYYLNFSNKAYYFRFAFAITYYTNVFGLDEDNKMVRNNSKFYLLYNSLIPFVNISFITTSESTLVQIQMIRFCEKYMHKLELTKLKQKPIKDHLIKYVIYENIKNGITEDLDEKEHDIKTKIAFLDTMYGKCRKLFVL</sequence>
<reference evidence="1" key="1">
    <citation type="submission" date="2021-02" db="EMBL/GenBank/DDBJ databases">
        <authorList>
            <person name="Nowell W R."/>
        </authorList>
    </citation>
    <scope>NUCLEOTIDE SEQUENCE</scope>
    <source>
        <strain evidence="1">Ploen Becks lab</strain>
    </source>
</reference>
<accession>A0A814KBD3</accession>